<dbReference type="EnsemblFungi" id="MAPG_08381T0">
    <property type="protein sequence ID" value="MAPG_08381T0"/>
    <property type="gene ID" value="MAPG_08381"/>
</dbReference>
<proteinExistence type="predicted"/>
<accession>A0A0C4E778</accession>
<dbReference type="EMBL" id="GL876973">
    <property type="protein sequence ID" value="KLU89410.1"/>
    <property type="molecule type" value="Genomic_DNA"/>
</dbReference>
<gene>
    <name evidence="1" type="ORF">MAPG_08381</name>
</gene>
<evidence type="ECO:0000313" key="2">
    <source>
        <dbReference type="EnsemblFungi" id="MAPG_08381T0"/>
    </source>
</evidence>
<reference evidence="2" key="4">
    <citation type="journal article" date="2015" name="G3 (Bethesda)">
        <title>Genome sequences of three phytopathogenic species of the Magnaporthaceae family of fungi.</title>
        <authorList>
            <person name="Okagaki L.H."/>
            <person name="Nunes C.C."/>
            <person name="Sailsbery J."/>
            <person name="Clay B."/>
            <person name="Brown D."/>
            <person name="John T."/>
            <person name="Oh Y."/>
            <person name="Young N."/>
            <person name="Fitzgerald M."/>
            <person name="Haas B.J."/>
            <person name="Zeng Q."/>
            <person name="Young S."/>
            <person name="Adiconis X."/>
            <person name="Fan L."/>
            <person name="Levin J.Z."/>
            <person name="Mitchell T.K."/>
            <person name="Okubara P.A."/>
            <person name="Farman M.L."/>
            <person name="Kohn L.M."/>
            <person name="Birren B."/>
            <person name="Ma L.-J."/>
            <person name="Dean R.A."/>
        </authorList>
    </citation>
    <scope>NUCLEOTIDE SEQUENCE</scope>
    <source>
        <strain evidence="2">ATCC 64411 / 73-15</strain>
    </source>
</reference>
<reference evidence="3" key="2">
    <citation type="submission" date="2010-05" db="EMBL/GenBank/DDBJ databases">
        <title>The genome sequence of Magnaporthe poae strain ATCC 64411.</title>
        <authorList>
            <person name="Ma L.-J."/>
            <person name="Dead R."/>
            <person name="Young S."/>
            <person name="Zeng Q."/>
            <person name="Koehrsen M."/>
            <person name="Alvarado L."/>
            <person name="Berlin A."/>
            <person name="Chapman S.B."/>
            <person name="Chen Z."/>
            <person name="Freedman E."/>
            <person name="Gellesch M."/>
            <person name="Goldberg J."/>
            <person name="Griggs A."/>
            <person name="Gujja S."/>
            <person name="Heilman E.R."/>
            <person name="Heiman D."/>
            <person name="Hepburn T."/>
            <person name="Howarth C."/>
            <person name="Jen D."/>
            <person name="Larson L."/>
            <person name="Mehta T."/>
            <person name="Neiman D."/>
            <person name="Pearson M."/>
            <person name="Roberts A."/>
            <person name="Saif S."/>
            <person name="Shea T."/>
            <person name="Shenoy N."/>
            <person name="Sisk P."/>
            <person name="Stolte C."/>
            <person name="Sykes S."/>
            <person name="Walk T."/>
            <person name="White J."/>
            <person name="Yandava C."/>
            <person name="Haas B."/>
            <person name="Nusbaum C."/>
            <person name="Birren B."/>
        </authorList>
    </citation>
    <scope>NUCLEOTIDE SEQUENCE [LARGE SCALE GENOMIC DNA]</scope>
    <source>
        <strain evidence="3">ATCC 64411 / 73-15</strain>
    </source>
</reference>
<dbReference type="AlphaFoldDB" id="A0A0C4E778"/>
<sequence length="89" mass="9367">MKPLGRFRGVANCCVCVNDQGAEYRKNKPRTPTAQSDSALRIYIASTQTLSRQHGAALLADFTTGSFSHTDGGLALGTTAPSASLRPSP</sequence>
<keyword evidence="3" id="KW-1185">Reference proteome</keyword>
<dbReference type="VEuPathDB" id="FungiDB:MAPG_08381"/>
<evidence type="ECO:0000313" key="3">
    <source>
        <dbReference type="Proteomes" id="UP000011715"/>
    </source>
</evidence>
<name>A0A0C4E778_MAGP6</name>
<protein>
    <submittedName>
        <fullName evidence="1 2">Uncharacterized protein</fullName>
    </submittedName>
</protein>
<dbReference type="Proteomes" id="UP000011715">
    <property type="component" value="Unassembled WGS sequence"/>
</dbReference>
<reference evidence="2" key="5">
    <citation type="submission" date="2015-06" db="UniProtKB">
        <authorList>
            <consortium name="EnsemblFungi"/>
        </authorList>
    </citation>
    <scope>IDENTIFICATION</scope>
    <source>
        <strain evidence="2">ATCC 64411</strain>
    </source>
</reference>
<reference evidence="1" key="3">
    <citation type="submission" date="2011-03" db="EMBL/GenBank/DDBJ databases">
        <title>Annotation of Magnaporthe poae ATCC 64411.</title>
        <authorList>
            <person name="Ma L.-J."/>
            <person name="Dead R."/>
            <person name="Young S.K."/>
            <person name="Zeng Q."/>
            <person name="Gargeya S."/>
            <person name="Fitzgerald M."/>
            <person name="Haas B."/>
            <person name="Abouelleil A."/>
            <person name="Alvarado L."/>
            <person name="Arachchi H.M."/>
            <person name="Berlin A."/>
            <person name="Brown A."/>
            <person name="Chapman S.B."/>
            <person name="Chen Z."/>
            <person name="Dunbar C."/>
            <person name="Freedman E."/>
            <person name="Gearin G."/>
            <person name="Gellesch M."/>
            <person name="Goldberg J."/>
            <person name="Griggs A."/>
            <person name="Gujja S."/>
            <person name="Heiman D."/>
            <person name="Howarth C."/>
            <person name="Larson L."/>
            <person name="Lui A."/>
            <person name="MacDonald P.J.P."/>
            <person name="Mehta T."/>
            <person name="Montmayeur A."/>
            <person name="Murphy C."/>
            <person name="Neiman D."/>
            <person name="Pearson M."/>
            <person name="Priest M."/>
            <person name="Roberts A."/>
            <person name="Saif S."/>
            <person name="Shea T."/>
            <person name="Shenoy N."/>
            <person name="Sisk P."/>
            <person name="Stolte C."/>
            <person name="Sykes S."/>
            <person name="Yandava C."/>
            <person name="Wortman J."/>
            <person name="Nusbaum C."/>
            <person name="Birren B."/>
        </authorList>
    </citation>
    <scope>NUCLEOTIDE SEQUENCE</scope>
    <source>
        <strain evidence="1">ATCC 64411</strain>
    </source>
</reference>
<reference evidence="1" key="1">
    <citation type="submission" date="2010-05" db="EMBL/GenBank/DDBJ databases">
        <title>The Genome Sequence of Magnaporthe poae strain ATCC 64411.</title>
        <authorList>
            <consortium name="The Broad Institute Genome Sequencing Platform"/>
            <consortium name="Broad Institute Genome Sequencing Center for Infectious Disease"/>
            <person name="Ma L.-J."/>
            <person name="Dead R."/>
            <person name="Young S."/>
            <person name="Zeng Q."/>
            <person name="Koehrsen M."/>
            <person name="Alvarado L."/>
            <person name="Berlin A."/>
            <person name="Chapman S.B."/>
            <person name="Chen Z."/>
            <person name="Freedman E."/>
            <person name="Gellesch M."/>
            <person name="Goldberg J."/>
            <person name="Griggs A."/>
            <person name="Gujja S."/>
            <person name="Heilman E.R."/>
            <person name="Heiman D."/>
            <person name="Hepburn T."/>
            <person name="Howarth C."/>
            <person name="Jen D."/>
            <person name="Larson L."/>
            <person name="Mehta T."/>
            <person name="Neiman D."/>
            <person name="Pearson M."/>
            <person name="Roberts A."/>
            <person name="Saif S."/>
            <person name="Shea T."/>
            <person name="Shenoy N."/>
            <person name="Sisk P."/>
            <person name="Stolte C."/>
            <person name="Sykes S."/>
            <person name="Walk T."/>
            <person name="White J."/>
            <person name="Yandava C."/>
            <person name="Haas B."/>
            <person name="Nusbaum C."/>
            <person name="Birren B."/>
        </authorList>
    </citation>
    <scope>NUCLEOTIDE SEQUENCE</scope>
    <source>
        <strain evidence="1">ATCC 64411</strain>
    </source>
</reference>
<dbReference type="EMBL" id="ADBL01002024">
    <property type="status" value="NOT_ANNOTATED_CDS"/>
    <property type="molecule type" value="Genomic_DNA"/>
</dbReference>
<organism evidence="2 3">
    <name type="scientific">Magnaporthiopsis poae (strain ATCC 64411 / 73-15)</name>
    <name type="common">Kentucky bluegrass fungus</name>
    <name type="synonym">Magnaporthe poae</name>
    <dbReference type="NCBI Taxonomy" id="644358"/>
    <lineage>
        <taxon>Eukaryota</taxon>
        <taxon>Fungi</taxon>
        <taxon>Dikarya</taxon>
        <taxon>Ascomycota</taxon>
        <taxon>Pezizomycotina</taxon>
        <taxon>Sordariomycetes</taxon>
        <taxon>Sordariomycetidae</taxon>
        <taxon>Magnaporthales</taxon>
        <taxon>Magnaporthaceae</taxon>
        <taxon>Magnaporthiopsis</taxon>
    </lineage>
</organism>
<evidence type="ECO:0000313" key="1">
    <source>
        <dbReference type="EMBL" id="KLU89410.1"/>
    </source>
</evidence>